<dbReference type="Proteomes" id="UP000095283">
    <property type="component" value="Unplaced"/>
</dbReference>
<accession>A0A1I7WHX8</accession>
<sequence length="93" mass="11258">MIFQYLIVPKSLRVADTCLKIFICFYAICTFYLYRTIIFLNFHCSIVMITLVYRNFENIWNYREIVCELNVYTCFKKLISFLRFSTSDIFPSD</sequence>
<feature type="transmembrane region" description="Helical" evidence="1">
    <location>
        <begin position="12"/>
        <end position="33"/>
    </location>
</feature>
<name>A0A1I7WHX8_HETBA</name>
<proteinExistence type="predicted"/>
<dbReference type="AlphaFoldDB" id="A0A1I7WHX8"/>
<evidence type="ECO:0000313" key="2">
    <source>
        <dbReference type="Proteomes" id="UP000095283"/>
    </source>
</evidence>
<evidence type="ECO:0000256" key="1">
    <source>
        <dbReference type="SAM" id="Phobius"/>
    </source>
</evidence>
<keyword evidence="2" id="KW-1185">Reference proteome</keyword>
<protein>
    <submittedName>
        <fullName evidence="3">Secreted protein</fullName>
    </submittedName>
</protein>
<evidence type="ECO:0000313" key="3">
    <source>
        <dbReference type="WBParaSite" id="Hba_04608"/>
    </source>
</evidence>
<reference evidence="3" key="1">
    <citation type="submission" date="2016-11" db="UniProtKB">
        <authorList>
            <consortium name="WormBaseParasite"/>
        </authorList>
    </citation>
    <scope>IDENTIFICATION</scope>
</reference>
<keyword evidence="1" id="KW-0812">Transmembrane</keyword>
<keyword evidence="1" id="KW-0472">Membrane</keyword>
<keyword evidence="1" id="KW-1133">Transmembrane helix</keyword>
<organism evidence="2 3">
    <name type="scientific">Heterorhabditis bacteriophora</name>
    <name type="common">Entomopathogenic nematode worm</name>
    <dbReference type="NCBI Taxonomy" id="37862"/>
    <lineage>
        <taxon>Eukaryota</taxon>
        <taxon>Metazoa</taxon>
        <taxon>Ecdysozoa</taxon>
        <taxon>Nematoda</taxon>
        <taxon>Chromadorea</taxon>
        <taxon>Rhabditida</taxon>
        <taxon>Rhabditina</taxon>
        <taxon>Rhabditomorpha</taxon>
        <taxon>Strongyloidea</taxon>
        <taxon>Heterorhabditidae</taxon>
        <taxon>Heterorhabditis</taxon>
    </lineage>
</organism>
<dbReference type="WBParaSite" id="Hba_04608">
    <property type="protein sequence ID" value="Hba_04608"/>
    <property type="gene ID" value="Hba_04608"/>
</dbReference>